<feature type="transmembrane region" description="Helical" evidence="5">
    <location>
        <begin position="93"/>
        <end position="112"/>
    </location>
</feature>
<feature type="transmembrane region" description="Helical" evidence="5">
    <location>
        <begin position="398"/>
        <end position="418"/>
    </location>
</feature>
<reference evidence="7 8" key="1">
    <citation type="submission" date="2017-03" db="EMBL/GenBank/DDBJ databases">
        <title>Genome sequence of Clostridium oryzae DSM 28571.</title>
        <authorList>
            <person name="Poehlein A."/>
            <person name="Daniel R."/>
        </authorList>
    </citation>
    <scope>NUCLEOTIDE SEQUENCE [LARGE SCALE GENOMIC DNA]</scope>
    <source>
        <strain evidence="7 8">DSM 28571</strain>
    </source>
</reference>
<feature type="transmembrane region" description="Helical" evidence="5">
    <location>
        <begin position="12"/>
        <end position="28"/>
    </location>
</feature>
<gene>
    <name evidence="7" type="ORF">CLORY_00430</name>
</gene>
<dbReference type="Pfam" id="PF04932">
    <property type="entry name" value="Wzy_C"/>
    <property type="match status" value="1"/>
</dbReference>
<dbReference type="GO" id="GO:0016020">
    <property type="term" value="C:membrane"/>
    <property type="evidence" value="ECO:0007669"/>
    <property type="project" value="UniProtKB-SubCell"/>
</dbReference>
<dbReference type="PANTHER" id="PTHR37422:SF23">
    <property type="entry name" value="TEICHURONIC ACID BIOSYNTHESIS PROTEIN TUAE"/>
    <property type="match status" value="1"/>
</dbReference>
<dbReference type="OrthoDB" id="2068524at2"/>
<evidence type="ECO:0000313" key="8">
    <source>
        <dbReference type="Proteomes" id="UP000190080"/>
    </source>
</evidence>
<dbReference type="GO" id="GO:0016874">
    <property type="term" value="F:ligase activity"/>
    <property type="evidence" value="ECO:0007669"/>
    <property type="project" value="UniProtKB-KW"/>
</dbReference>
<dbReference type="STRING" id="1450648.CLORY_00430"/>
<name>A0A1V4IYS3_9CLOT</name>
<accession>A0A1V4IYS3</accession>
<dbReference type="PANTHER" id="PTHR37422">
    <property type="entry name" value="TEICHURONIC ACID BIOSYNTHESIS PROTEIN TUAE"/>
    <property type="match status" value="1"/>
</dbReference>
<evidence type="ECO:0000259" key="6">
    <source>
        <dbReference type="Pfam" id="PF04932"/>
    </source>
</evidence>
<evidence type="ECO:0000256" key="5">
    <source>
        <dbReference type="SAM" id="Phobius"/>
    </source>
</evidence>
<evidence type="ECO:0000256" key="3">
    <source>
        <dbReference type="ARBA" id="ARBA00022989"/>
    </source>
</evidence>
<organism evidence="7 8">
    <name type="scientific">Clostridium oryzae</name>
    <dbReference type="NCBI Taxonomy" id="1450648"/>
    <lineage>
        <taxon>Bacteria</taxon>
        <taxon>Bacillati</taxon>
        <taxon>Bacillota</taxon>
        <taxon>Clostridia</taxon>
        <taxon>Eubacteriales</taxon>
        <taxon>Clostridiaceae</taxon>
        <taxon>Clostridium</taxon>
    </lineage>
</organism>
<sequence length="424" mass="47403">MSAKGGKTVIKILKLIVLFSLAAIEYSLEIHGVSTYITEFAAAALALCTLFSLLQNGWKRQQIPVLICAAWLIYGIGMLIVLTVHNTENPAEIIKYMIILAIAAAIFFSFYVDDNFRPMWKTYCNVLIALGVIVVLVGIGETYFNTEFPKRFNSIIWGKSNRMTSRFLLLIPLTYFRAKSENEFYYIPFYLLITGIVMTVSRAGIIVLFVFFAFNARSLLSKRNILKTFIGFLFVFTVNYAVGIIPSIIYRCQVLIGQVNFRITENLNGIASGIAGDNVQSSISRLTLWKTALRDFTNNIVFGIGVDKYRTYYMSSRGRVHEINAHNWILQVLAETGVIGFIATVFFIVCIFTAYRKVYKALVNNGNKAAACAVLGGAWSLILFLLHNLMEASANSLMFGFGGVSVFIVIIMAITLGIKQDSDY</sequence>
<dbReference type="AlphaFoldDB" id="A0A1V4IYS3"/>
<proteinExistence type="predicted"/>
<keyword evidence="3 5" id="KW-1133">Transmembrane helix</keyword>
<dbReference type="InterPro" id="IPR051533">
    <property type="entry name" value="WaaL-like"/>
</dbReference>
<feature type="transmembrane region" description="Helical" evidence="5">
    <location>
        <begin position="328"/>
        <end position="355"/>
    </location>
</feature>
<feature type="transmembrane region" description="Helical" evidence="5">
    <location>
        <begin position="189"/>
        <end position="214"/>
    </location>
</feature>
<comment type="caution">
    <text evidence="7">The sequence shown here is derived from an EMBL/GenBank/DDBJ whole genome shotgun (WGS) entry which is preliminary data.</text>
</comment>
<feature type="transmembrane region" description="Helical" evidence="5">
    <location>
        <begin position="66"/>
        <end position="87"/>
    </location>
</feature>
<feature type="transmembrane region" description="Helical" evidence="5">
    <location>
        <begin position="34"/>
        <end position="54"/>
    </location>
</feature>
<keyword evidence="8" id="KW-1185">Reference proteome</keyword>
<feature type="transmembrane region" description="Helical" evidence="5">
    <location>
        <begin position="124"/>
        <end position="144"/>
    </location>
</feature>
<keyword evidence="2 5" id="KW-0812">Transmembrane</keyword>
<dbReference type="Proteomes" id="UP000190080">
    <property type="component" value="Unassembled WGS sequence"/>
</dbReference>
<keyword evidence="7" id="KW-0436">Ligase</keyword>
<comment type="subcellular location">
    <subcellularLocation>
        <location evidence="1">Membrane</location>
        <topology evidence="1">Multi-pass membrane protein</topology>
    </subcellularLocation>
</comment>
<evidence type="ECO:0000313" key="7">
    <source>
        <dbReference type="EMBL" id="OPJ65043.1"/>
    </source>
</evidence>
<feature type="transmembrane region" description="Helical" evidence="5">
    <location>
        <begin position="367"/>
        <end position="386"/>
    </location>
</feature>
<feature type="domain" description="O-antigen ligase-related" evidence="6">
    <location>
        <begin position="189"/>
        <end position="344"/>
    </location>
</feature>
<feature type="transmembrane region" description="Helical" evidence="5">
    <location>
        <begin position="226"/>
        <end position="250"/>
    </location>
</feature>
<dbReference type="EMBL" id="MZGV01000001">
    <property type="protein sequence ID" value="OPJ65043.1"/>
    <property type="molecule type" value="Genomic_DNA"/>
</dbReference>
<dbReference type="InterPro" id="IPR007016">
    <property type="entry name" value="O-antigen_ligase-rel_domated"/>
</dbReference>
<evidence type="ECO:0000256" key="4">
    <source>
        <dbReference type="ARBA" id="ARBA00023136"/>
    </source>
</evidence>
<evidence type="ECO:0000256" key="2">
    <source>
        <dbReference type="ARBA" id="ARBA00022692"/>
    </source>
</evidence>
<evidence type="ECO:0000256" key="1">
    <source>
        <dbReference type="ARBA" id="ARBA00004141"/>
    </source>
</evidence>
<protein>
    <submittedName>
        <fullName evidence="7">O-antigen ligase</fullName>
    </submittedName>
</protein>
<keyword evidence="4 5" id="KW-0472">Membrane</keyword>